<organism evidence="2 3">
    <name type="scientific">Actinomyces weissii</name>
    <dbReference type="NCBI Taxonomy" id="675090"/>
    <lineage>
        <taxon>Bacteria</taxon>
        <taxon>Bacillati</taxon>
        <taxon>Actinomycetota</taxon>
        <taxon>Actinomycetes</taxon>
        <taxon>Actinomycetales</taxon>
        <taxon>Actinomycetaceae</taxon>
        <taxon>Actinomyces</taxon>
    </lineage>
</organism>
<dbReference type="GO" id="GO:0015293">
    <property type="term" value="F:symporter activity"/>
    <property type="evidence" value="ECO:0007669"/>
    <property type="project" value="InterPro"/>
</dbReference>
<dbReference type="NCBIfam" id="TIGR00792">
    <property type="entry name" value="gph"/>
    <property type="match status" value="1"/>
</dbReference>
<dbReference type="GO" id="GO:0006814">
    <property type="term" value="P:sodium ion transport"/>
    <property type="evidence" value="ECO:0007669"/>
    <property type="project" value="InterPro"/>
</dbReference>
<feature type="transmembrane region" description="Helical" evidence="1">
    <location>
        <begin position="20"/>
        <end position="38"/>
    </location>
</feature>
<dbReference type="GO" id="GO:0008643">
    <property type="term" value="P:carbohydrate transport"/>
    <property type="evidence" value="ECO:0007669"/>
    <property type="project" value="InterPro"/>
</dbReference>
<sequence>MNDKKYLKWYNKLGYGTGDIAGNVVYAFLAFFVMIYLTDTQGMSAGVVGTLMMLSKLFDGFSDFIFGVLMDKTRSRMGKARPWMFWGFFGCAAMIIAIFAIPVSLGDTAKYAWFFVAYTLLNAGFYTANNIAYGALTALITKNANERVQMGSIRFVFAFGTSLAIQAATVGAVDALGGGAEGWRAVAIIYALIGLFWNSVAVFSVRELTPEELADAGAGAVEDRIPLKESLQLLRANRYYMLLVVMFIIMQLFGALNGMGIYFMTYVLHDPKLLGAFAWAYNVPQMLGLLALPFIVAKVGNMRRVDLWGYVVAIAARVGIIVGGYMLNVPVMLFFTAVAMLGTSALQGTLTALIAEASEYTYLRSGKRVDGLMFSCTSLGTKLGGGLGTAMSGWLLSAAGYVSSTSGQTVEQPHSVITMLQVSYLWLPTAALLVVMGLLWFIDVEQVNERLRGEAAASVEQAAQA</sequence>
<dbReference type="AlphaFoldDB" id="A0A7T7S105"/>
<evidence type="ECO:0000313" key="2">
    <source>
        <dbReference type="EMBL" id="QQM66763.1"/>
    </source>
</evidence>
<feature type="transmembrane region" description="Helical" evidence="1">
    <location>
        <begin position="307"/>
        <end position="327"/>
    </location>
</feature>
<protein>
    <submittedName>
        <fullName evidence="2">MFS transporter</fullName>
    </submittedName>
</protein>
<accession>A0A7T7S105</accession>
<feature type="transmembrane region" description="Helical" evidence="1">
    <location>
        <begin position="276"/>
        <end position="295"/>
    </location>
</feature>
<feature type="transmembrane region" description="Helical" evidence="1">
    <location>
        <begin position="50"/>
        <end position="71"/>
    </location>
</feature>
<dbReference type="Proteomes" id="UP000595895">
    <property type="component" value="Chromosome"/>
</dbReference>
<dbReference type="PANTHER" id="PTHR11328">
    <property type="entry name" value="MAJOR FACILITATOR SUPERFAMILY DOMAIN-CONTAINING PROTEIN"/>
    <property type="match status" value="1"/>
</dbReference>
<keyword evidence="3" id="KW-1185">Reference proteome</keyword>
<keyword evidence="1" id="KW-0812">Transmembrane</keyword>
<feature type="transmembrane region" description="Helical" evidence="1">
    <location>
        <begin position="383"/>
        <end position="403"/>
    </location>
</feature>
<feature type="transmembrane region" description="Helical" evidence="1">
    <location>
        <begin position="111"/>
        <end position="140"/>
    </location>
</feature>
<feature type="transmembrane region" description="Helical" evidence="1">
    <location>
        <begin position="239"/>
        <end position="264"/>
    </location>
</feature>
<dbReference type="PANTHER" id="PTHR11328:SF24">
    <property type="entry name" value="MAJOR FACILITATOR SUPERFAMILY (MFS) PROFILE DOMAIN-CONTAINING PROTEIN"/>
    <property type="match status" value="1"/>
</dbReference>
<dbReference type="Pfam" id="PF13347">
    <property type="entry name" value="MFS_2"/>
    <property type="match status" value="1"/>
</dbReference>
<feature type="transmembrane region" description="Helical" evidence="1">
    <location>
        <begin position="152"/>
        <end position="173"/>
    </location>
</feature>
<keyword evidence="1" id="KW-0472">Membrane</keyword>
<feature type="transmembrane region" description="Helical" evidence="1">
    <location>
        <begin position="83"/>
        <end position="105"/>
    </location>
</feature>
<proteinExistence type="predicted"/>
<keyword evidence="1" id="KW-1133">Transmembrane helix</keyword>
<name>A0A7T7S105_9ACTO</name>
<feature type="transmembrane region" description="Helical" evidence="1">
    <location>
        <begin position="185"/>
        <end position="205"/>
    </location>
</feature>
<dbReference type="InterPro" id="IPR039672">
    <property type="entry name" value="MFS_2"/>
</dbReference>
<gene>
    <name evidence="2" type="ORF">JG540_06640</name>
</gene>
<dbReference type="InterPro" id="IPR001927">
    <property type="entry name" value="Na/Gal_symport"/>
</dbReference>
<dbReference type="KEGG" id="awe:JG540_06640"/>
<dbReference type="GO" id="GO:0005886">
    <property type="term" value="C:plasma membrane"/>
    <property type="evidence" value="ECO:0007669"/>
    <property type="project" value="TreeGrafter"/>
</dbReference>
<feature type="transmembrane region" description="Helical" evidence="1">
    <location>
        <begin position="423"/>
        <end position="442"/>
    </location>
</feature>
<dbReference type="EMBL" id="CP066802">
    <property type="protein sequence ID" value="QQM66763.1"/>
    <property type="molecule type" value="Genomic_DNA"/>
</dbReference>
<feature type="transmembrane region" description="Helical" evidence="1">
    <location>
        <begin position="333"/>
        <end position="355"/>
    </location>
</feature>
<dbReference type="RefSeq" id="WP_200274852.1">
    <property type="nucleotide sequence ID" value="NZ_CP066802.1"/>
</dbReference>
<reference evidence="2 3" key="1">
    <citation type="submission" date="2020-12" db="EMBL/GenBank/DDBJ databases">
        <authorList>
            <person name="Zhou J."/>
        </authorList>
    </citation>
    <scope>NUCLEOTIDE SEQUENCE [LARGE SCALE GENOMIC DNA]</scope>
    <source>
        <strain evidence="2 3">CCUG 61299</strain>
    </source>
</reference>
<dbReference type="SUPFAM" id="SSF103473">
    <property type="entry name" value="MFS general substrate transporter"/>
    <property type="match status" value="1"/>
</dbReference>
<evidence type="ECO:0000313" key="3">
    <source>
        <dbReference type="Proteomes" id="UP000595895"/>
    </source>
</evidence>
<dbReference type="Gene3D" id="1.20.1250.20">
    <property type="entry name" value="MFS general substrate transporter like domains"/>
    <property type="match status" value="2"/>
</dbReference>
<evidence type="ECO:0000256" key="1">
    <source>
        <dbReference type="SAM" id="Phobius"/>
    </source>
</evidence>
<dbReference type="InterPro" id="IPR036259">
    <property type="entry name" value="MFS_trans_sf"/>
</dbReference>